<protein>
    <submittedName>
        <fullName evidence="1">Uncharacterized protein</fullName>
    </submittedName>
</protein>
<comment type="caution">
    <text evidence="1">The sequence shown here is derived from an EMBL/GenBank/DDBJ whole genome shotgun (WGS) entry which is preliminary data.</text>
</comment>
<dbReference type="EMBL" id="ML978132">
    <property type="protein sequence ID" value="KAF2095098.1"/>
    <property type="molecule type" value="Genomic_DNA"/>
</dbReference>
<keyword evidence="2" id="KW-1185">Reference proteome</keyword>
<proteinExistence type="predicted"/>
<gene>
    <name evidence="1" type="ORF">NA57DRAFT_59846</name>
</gene>
<evidence type="ECO:0000313" key="1">
    <source>
        <dbReference type="EMBL" id="KAF2095098.1"/>
    </source>
</evidence>
<reference evidence="1" key="1">
    <citation type="journal article" date="2020" name="Stud. Mycol.">
        <title>101 Dothideomycetes genomes: a test case for predicting lifestyles and emergence of pathogens.</title>
        <authorList>
            <person name="Haridas S."/>
            <person name="Albert R."/>
            <person name="Binder M."/>
            <person name="Bloem J."/>
            <person name="Labutti K."/>
            <person name="Salamov A."/>
            <person name="Andreopoulos B."/>
            <person name="Baker S."/>
            <person name="Barry K."/>
            <person name="Bills G."/>
            <person name="Bluhm B."/>
            <person name="Cannon C."/>
            <person name="Castanera R."/>
            <person name="Culley D."/>
            <person name="Daum C."/>
            <person name="Ezra D."/>
            <person name="Gonzalez J."/>
            <person name="Henrissat B."/>
            <person name="Kuo A."/>
            <person name="Liang C."/>
            <person name="Lipzen A."/>
            <person name="Lutzoni F."/>
            <person name="Magnuson J."/>
            <person name="Mondo S."/>
            <person name="Nolan M."/>
            <person name="Ohm R."/>
            <person name="Pangilinan J."/>
            <person name="Park H.-J."/>
            <person name="Ramirez L."/>
            <person name="Alfaro M."/>
            <person name="Sun H."/>
            <person name="Tritt A."/>
            <person name="Yoshinaga Y."/>
            <person name="Zwiers L.-H."/>
            <person name="Turgeon B."/>
            <person name="Goodwin S."/>
            <person name="Spatafora J."/>
            <person name="Crous P."/>
            <person name="Grigoriev I."/>
        </authorList>
    </citation>
    <scope>NUCLEOTIDE SEQUENCE</scope>
    <source>
        <strain evidence="1">CBS 133067</strain>
    </source>
</reference>
<dbReference type="Proteomes" id="UP000799772">
    <property type="component" value="Unassembled WGS sequence"/>
</dbReference>
<name>A0A9P4M2X9_9PEZI</name>
<sequence>MSSSMIVAMSPTPSSANTVPVGMADLTAFEREKLEDSRRNVPRYLFRGWSSCSGGGCHKEWKRPQVPRSLNSKDAVRPHAFLKGTGHDTVHDIPNLGQMIEAHLTGVHSPLAEFSSWAASLRTAVGFGARSRCKHNEHATKSFYIAVLDTGMLPENVAVYHVQELWQAGLAGGPYDHEYLAHGVIEGAGYMCVQYEGLMGGPAKPYFGGGLKQIGDLATWEEIRGLKSLAVKAARKNAWRHGYKVRDDIAVLLLVAFLSLRGKCGPELEEGDEVHPDDLNNIKHALAEEPHVMVPMDWTAEPSIMTDYPEKALEAPPAYPIQTDESTAPLNSEEVQPGLTFEETMAREKNHWEEKRKCEAALHSIDRDDGWPEEPKPKRTATRALMGIQLYRKNMQL</sequence>
<dbReference type="OrthoDB" id="5295996at2759"/>
<organism evidence="1 2">
    <name type="scientific">Rhizodiscina lignyota</name>
    <dbReference type="NCBI Taxonomy" id="1504668"/>
    <lineage>
        <taxon>Eukaryota</taxon>
        <taxon>Fungi</taxon>
        <taxon>Dikarya</taxon>
        <taxon>Ascomycota</taxon>
        <taxon>Pezizomycotina</taxon>
        <taxon>Dothideomycetes</taxon>
        <taxon>Pleosporomycetidae</taxon>
        <taxon>Aulographales</taxon>
        <taxon>Rhizodiscinaceae</taxon>
        <taxon>Rhizodiscina</taxon>
    </lineage>
</organism>
<evidence type="ECO:0000313" key="2">
    <source>
        <dbReference type="Proteomes" id="UP000799772"/>
    </source>
</evidence>
<dbReference type="AlphaFoldDB" id="A0A9P4M2X9"/>
<accession>A0A9P4M2X9</accession>